<feature type="region of interest" description="Disordered" evidence="1">
    <location>
        <begin position="1"/>
        <end position="22"/>
    </location>
</feature>
<dbReference type="InParanoid" id="A0A0N8P117"/>
<proteinExistence type="predicted"/>
<organism evidence="2 3">
    <name type="scientific">Drosophila ananassae</name>
    <name type="common">Fruit fly</name>
    <dbReference type="NCBI Taxonomy" id="7217"/>
    <lineage>
        <taxon>Eukaryota</taxon>
        <taxon>Metazoa</taxon>
        <taxon>Ecdysozoa</taxon>
        <taxon>Arthropoda</taxon>
        <taxon>Hexapoda</taxon>
        <taxon>Insecta</taxon>
        <taxon>Pterygota</taxon>
        <taxon>Neoptera</taxon>
        <taxon>Endopterygota</taxon>
        <taxon>Diptera</taxon>
        <taxon>Brachycera</taxon>
        <taxon>Muscomorpha</taxon>
        <taxon>Ephydroidea</taxon>
        <taxon>Drosophilidae</taxon>
        <taxon>Drosophila</taxon>
        <taxon>Sophophora</taxon>
    </lineage>
</organism>
<evidence type="ECO:0000256" key="1">
    <source>
        <dbReference type="SAM" id="MobiDB-lite"/>
    </source>
</evidence>
<evidence type="ECO:0000313" key="2">
    <source>
        <dbReference type="EMBL" id="KPU78676.1"/>
    </source>
</evidence>
<feature type="compositionally biased region" description="Basic and acidic residues" evidence="1">
    <location>
        <begin position="8"/>
        <end position="21"/>
    </location>
</feature>
<reference evidence="2 3" key="1">
    <citation type="journal article" date="2007" name="Nature">
        <title>Evolution of genes and genomes on the Drosophila phylogeny.</title>
        <authorList>
            <consortium name="Drosophila 12 Genomes Consortium"/>
            <person name="Clark A.G."/>
            <person name="Eisen M.B."/>
            <person name="Smith D.R."/>
            <person name="Bergman C.M."/>
            <person name="Oliver B."/>
            <person name="Markow T.A."/>
            <person name="Kaufman T.C."/>
            <person name="Kellis M."/>
            <person name="Gelbart W."/>
            <person name="Iyer V.N."/>
            <person name="Pollard D.A."/>
            <person name="Sackton T.B."/>
            <person name="Larracuente A.M."/>
            <person name="Singh N.D."/>
            <person name="Abad J.P."/>
            <person name="Abt D.N."/>
            <person name="Adryan B."/>
            <person name="Aguade M."/>
            <person name="Akashi H."/>
            <person name="Anderson W.W."/>
            <person name="Aquadro C.F."/>
            <person name="Ardell D.H."/>
            <person name="Arguello R."/>
            <person name="Artieri C.G."/>
            <person name="Barbash D.A."/>
            <person name="Barker D."/>
            <person name="Barsanti P."/>
            <person name="Batterham P."/>
            <person name="Batzoglou S."/>
            <person name="Begun D."/>
            <person name="Bhutkar A."/>
            <person name="Blanco E."/>
            <person name="Bosak S.A."/>
            <person name="Bradley R.K."/>
            <person name="Brand A.D."/>
            <person name="Brent M.R."/>
            <person name="Brooks A.N."/>
            <person name="Brown R.H."/>
            <person name="Butlin R.K."/>
            <person name="Caggese C."/>
            <person name="Calvi B.R."/>
            <person name="Bernardo de Carvalho A."/>
            <person name="Caspi A."/>
            <person name="Castrezana S."/>
            <person name="Celniker S.E."/>
            <person name="Chang J.L."/>
            <person name="Chapple C."/>
            <person name="Chatterji S."/>
            <person name="Chinwalla A."/>
            <person name="Civetta A."/>
            <person name="Clifton S.W."/>
            <person name="Comeron J.M."/>
            <person name="Costello J.C."/>
            <person name="Coyne J.A."/>
            <person name="Daub J."/>
            <person name="David R.G."/>
            <person name="Delcher A.L."/>
            <person name="Delehaunty K."/>
            <person name="Do C.B."/>
            <person name="Ebling H."/>
            <person name="Edwards K."/>
            <person name="Eickbush T."/>
            <person name="Evans J.D."/>
            <person name="Filipski A."/>
            <person name="Findeiss S."/>
            <person name="Freyhult E."/>
            <person name="Fulton L."/>
            <person name="Fulton R."/>
            <person name="Garcia A.C."/>
            <person name="Gardiner A."/>
            <person name="Garfield D.A."/>
            <person name="Garvin B.E."/>
            <person name="Gibson G."/>
            <person name="Gilbert D."/>
            <person name="Gnerre S."/>
            <person name="Godfrey J."/>
            <person name="Good R."/>
            <person name="Gotea V."/>
            <person name="Gravely B."/>
            <person name="Greenberg A.J."/>
            <person name="Griffiths-Jones S."/>
            <person name="Gross S."/>
            <person name="Guigo R."/>
            <person name="Gustafson E.A."/>
            <person name="Haerty W."/>
            <person name="Hahn M.W."/>
            <person name="Halligan D.L."/>
            <person name="Halpern A.L."/>
            <person name="Halter G.M."/>
            <person name="Han M.V."/>
            <person name="Heger A."/>
            <person name="Hillier L."/>
            <person name="Hinrichs A.S."/>
            <person name="Holmes I."/>
            <person name="Hoskins R.A."/>
            <person name="Hubisz M.J."/>
            <person name="Hultmark D."/>
            <person name="Huntley M.A."/>
            <person name="Jaffe D.B."/>
            <person name="Jagadeeshan S."/>
            <person name="Jeck W.R."/>
            <person name="Johnson J."/>
            <person name="Jones C.D."/>
            <person name="Jordan W.C."/>
            <person name="Karpen G.H."/>
            <person name="Kataoka E."/>
            <person name="Keightley P.D."/>
            <person name="Kheradpour P."/>
            <person name="Kirkness E.F."/>
            <person name="Koerich L.B."/>
            <person name="Kristiansen K."/>
            <person name="Kudrna D."/>
            <person name="Kulathinal R.J."/>
            <person name="Kumar S."/>
            <person name="Kwok R."/>
            <person name="Lander E."/>
            <person name="Langley C.H."/>
            <person name="Lapoint R."/>
            <person name="Lazzaro B.P."/>
            <person name="Lee S.J."/>
            <person name="Levesque L."/>
            <person name="Li R."/>
            <person name="Lin C.F."/>
            <person name="Lin M.F."/>
            <person name="Lindblad-Toh K."/>
            <person name="Llopart A."/>
            <person name="Long M."/>
            <person name="Low L."/>
            <person name="Lozovsky E."/>
            <person name="Lu J."/>
            <person name="Luo M."/>
            <person name="Machado C.A."/>
            <person name="Makalowski W."/>
            <person name="Marzo M."/>
            <person name="Matsuda M."/>
            <person name="Matzkin L."/>
            <person name="McAllister B."/>
            <person name="McBride C.S."/>
            <person name="McKernan B."/>
            <person name="McKernan K."/>
            <person name="Mendez-Lago M."/>
            <person name="Minx P."/>
            <person name="Mollenhauer M.U."/>
            <person name="Montooth K."/>
            <person name="Mount S.M."/>
            <person name="Mu X."/>
            <person name="Myers E."/>
            <person name="Negre B."/>
            <person name="Newfeld S."/>
            <person name="Nielsen R."/>
            <person name="Noor M.A."/>
            <person name="O'Grady P."/>
            <person name="Pachter L."/>
            <person name="Papaceit M."/>
            <person name="Parisi M.J."/>
            <person name="Parisi M."/>
            <person name="Parts L."/>
            <person name="Pedersen J.S."/>
            <person name="Pesole G."/>
            <person name="Phillippy A.M."/>
            <person name="Ponting C.P."/>
            <person name="Pop M."/>
            <person name="Porcelli D."/>
            <person name="Powell J.R."/>
            <person name="Prohaska S."/>
            <person name="Pruitt K."/>
            <person name="Puig M."/>
            <person name="Quesneville H."/>
            <person name="Ram K.R."/>
            <person name="Rand D."/>
            <person name="Rasmussen M.D."/>
            <person name="Reed L.K."/>
            <person name="Reenan R."/>
            <person name="Reily A."/>
            <person name="Remington K.A."/>
            <person name="Rieger T.T."/>
            <person name="Ritchie M.G."/>
            <person name="Robin C."/>
            <person name="Rogers Y.H."/>
            <person name="Rohde C."/>
            <person name="Rozas J."/>
            <person name="Rubenfield M.J."/>
            <person name="Ruiz A."/>
            <person name="Russo S."/>
            <person name="Salzberg S.L."/>
            <person name="Sanchez-Gracia A."/>
            <person name="Saranga D.J."/>
            <person name="Sato H."/>
            <person name="Schaeffer S.W."/>
            <person name="Schatz M.C."/>
            <person name="Schlenke T."/>
            <person name="Schwartz R."/>
            <person name="Segarra C."/>
            <person name="Singh R.S."/>
            <person name="Sirot L."/>
            <person name="Sirota M."/>
            <person name="Sisneros N.B."/>
            <person name="Smith C.D."/>
            <person name="Smith T.F."/>
            <person name="Spieth J."/>
            <person name="Stage D.E."/>
            <person name="Stark A."/>
            <person name="Stephan W."/>
            <person name="Strausberg R.L."/>
            <person name="Strempel S."/>
            <person name="Sturgill D."/>
            <person name="Sutton G."/>
            <person name="Sutton G.G."/>
            <person name="Tao W."/>
            <person name="Teichmann S."/>
            <person name="Tobari Y.N."/>
            <person name="Tomimura Y."/>
            <person name="Tsolas J.M."/>
            <person name="Valente V.L."/>
            <person name="Venter E."/>
            <person name="Venter J.C."/>
            <person name="Vicario S."/>
            <person name="Vieira F.G."/>
            <person name="Vilella A.J."/>
            <person name="Villasante A."/>
            <person name="Walenz B."/>
            <person name="Wang J."/>
            <person name="Wasserman M."/>
            <person name="Watts T."/>
            <person name="Wilson D."/>
            <person name="Wilson R.K."/>
            <person name="Wing R.A."/>
            <person name="Wolfner M.F."/>
            <person name="Wong A."/>
            <person name="Wong G.K."/>
            <person name="Wu C.I."/>
            <person name="Wu G."/>
            <person name="Yamamoto D."/>
            <person name="Yang H.P."/>
            <person name="Yang S.P."/>
            <person name="Yorke J.A."/>
            <person name="Yoshida K."/>
            <person name="Zdobnov E."/>
            <person name="Zhang P."/>
            <person name="Zhang Y."/>
            <person name="Zimin A.V."/>
            <person name="Baldwin J."/>
            <person name="Abdouelleil A."/>
            <person name="Abdulkadir J."/>
            <person name="Abebe A."/>
            <person name="Abera B."/>
            <person name="Abreu J."/>
            <person name="Acer S.C."/>
            <person name="Aftuck L."/>
            <person name="Alexander A."/>
            <person name="An P."/>
            <person name="Anderson E."/>
            <person name="Anderson S."/>
            <person name="Arachi H."/>
            <person name="Azer M."/>
            <person name="Bachantsang P."/>
            <person name="Barry A."/>
            <person name="Bayul T."/>
            <person name="Berlin A."/>
            <person name="Bessette D."/>
            <person name="Bloom T."/>
            <person name="Blye J."/>
            <person name="Boguslavskiy L."/>
            <person name="Bonnet C."/>
            <person name="Boukhgalter B."/>
            <person name="Bourzgui I."/>
            <person name="Brown A."/>
            <person name="Cahill P."/>
            <person name="Channer S."/>
            <person name="Cheshatsang Y."/>
            <person name="Chuda L."/>
            <person name="Citroen M."/>
            <person name="Collymore A."/>
            <person name="Cooke P."/>
            <person name="Costello M."/>
            <person name="D'Aco K."/>
            <person name="Daza R."/>
            <person name="De Haan G."/>
            <person name="DeGray S."/>
            <person name="DeMaso C."/>
            <person name="Dhargay N."/>
            <person name="Dooley K."/>
            <person name="Dooley E."/>
            <person name="Doricent M."/>
            <person name="Dorje P."/>
            <person name="Dorjee K."/>
            <person name="Dupes A."/>
            <person name="Elong R."/>
            <person name="Falk J."/>
            <person name="Farina A."/>
            <person name="Faro S."/>
            <person name="Ferguson D."/>
            <person name="Fisher S."/>
            <person name="Foley C.D."/>
            <person name="Franke A."/>
            <person name="Friedrich D."/>
            <person name="Gadbois L."/>
            <person name="Gearin G."/>
            <person name="Gearin C.R."/>
            <person name="Giannoukos G."/>
            <person name="Goode T."/>
            <person name="Graham J."/>
            <person name="Grandbois E."/>
            <person name="Grewal S."/>
            <person name="Gyaltsen K."/>
            <person name="Hafez N."/>
            <person name="Hagos B."/>
            <person name="Hall J."/>
            <person name="Henson C."/>
            <person name="Hollinger A."/>
            <person name="Honan T."/>
            <person name="Huard M.D."/>
            <person name="Hughes L."/>
            <person name="Hurhula B."/>
            <person name="Husby M.E."/>
            <person name="Kamat A."/>
            <person name="Kanga B."/>
            <person name="Kashin S."/>
            <person name="Khazanovich D."/>
            <person name="Kisner P."/>
            <person name="Lance K."/>
            <person name="Lara M."/>
            <person name="Lee W."/>
            <person name="Lennon N."/>
            <person name="Letendre F."/>
            <person name="LeVine R."/>
            <person name="Lipovsky A."/>
            <person name="Liu X."/>
            <person name="Liu J."/>
            <person name="Liu S."/>
            <person name="Lokyitsang T."/>
            <person name="Lokyitsang Y."/>
            <person name="Lubonja R."/>
            <person name="Lui A."/>
            <person name="MacDonald P."/>
            <person name="Magnisalis V."/>
            <person name="Maru K."/>
            <person name="Matthews C."/>
            <person name="McCusker W."/>
            <person name="McDonough S."/>
            <person name="Mehta T."/>
            <person name="Meldrim J."/>
            <person name="Meneus L."/>
            <person name="Mihai O."/>
            <person name="Mihalev A."/>
            <person name="Mihova T."/>
            <person name="Mittelman R."/>
            <person name="Mlenga V."/>
            <person name="Montmayeur A."/>
            <person name="Mulrain L."/>
            <person name="Navidi A."/>
            <person name="Naylor J."/>
            <person name="Negash T."/>
            <person name="Nguyen T."/>
            <person name="Nguyen N."/>
            <person name="Nicol R."/>
            <person name="Norbu C."/>
            <person name="Norbu N."/>
            <person name="Novod N."/>
            <person name="O'Neill B."/>
            <person name="Osman S."/>
            <person name="Markiewicz E."/>
            <person name="Oyono O.L."/>
            <person name="Patti C."/>
            <person name="Phunkhang P."/>
            <person name="Pierre F."/>
            <person name="Priest M."/>
            <person name="Raghuraman S."/>
            <person name="Rege F."/>
            <person name="Reyes R."/>
            <person name="Rise C."/>
            <person name="Rogov P."/>
            <person name="Ross K."/>
            <person name="Ryan E."/>
            <person name="Settipalli S."/>
            <person name="Shea T."/>
            <person name="Sherpa N."/>
            <person name="Shi L."/>
            <person name="Shih D."/>
            <person name="Sparrow T."/>
            <person name="Spaulding J."/>
            <person name="Stalker J."/>
            <person name="Stange-Thomann N."/>
            <person name="Stavropoulos S."/>
            <person name="Stone C."/>
            <person name="Strader C."/>
            <person name="Tesfaye S."/>
            <person name="Thomson T."/>
            <person name="Thoulutsang Y."/>
            <person name="Thoulutsang D."/>
            <person name="Topham K."/>
            <person name="Topping I."/>
            <person name="Tsamla T."/>
            <person name="Vassiliev H."/>
            <person name="Vo A."/>
            <person name="Wangchuk T."/>
            <person name="Wangdi T."/>
            <person name="Weiand M."/>
            <person name="Wilkinson J."/>
            <person name="Wilson A."/>
            <person name="Yadav S."/>
            <person name="Young G."/>
            <person name="Yu Q."/>
            <person name="Zembek L."/>
            <person name="Zhong D."/>
            <person name="Zimmer A."/>
            <person name="Zwirko Z."/>
            <person name="Jaffe D.B."/>
            <person name="Alvarez P."/>
            <person name="Brockman W."/>
            <person name="Butler J."/>
            <person name="Chin C."/>
            <person name="Gnerre S."/>
            <person name="Grabherr M."/>
            <person name="Kleber M."/>
            <person name="Mauceli E."/>
            <person name="MacCallum I."/>
        </authorList>
    </citation>
    <scope>NUCLEOTIDE SEQUENCE [LARGE SCALE GENOMIC DNA]</scope>
    <source>
        <strain evidence="3">Tucson 14024-0371.13</strain>
    </source>
</reference>
<gene>
    <name evidence="2" type="primary">Dana\GF26999</name>
    <name evidence="2" type="ORF">GF26999</name>
</gene>
<sequence>MGLYTVETRPDTKTNRADNDGVIHNALGDLGTLGDPEPDSDCDCDSDCKTWAST</sequence>
<evidence type="ECO:0000313" key="3">
    <source>
        <dbReference type="Proteomes" id="UP000007801"/>
    </source>
</evidence>
<protein>
    <submittedName>
        <fullName evidence="2">Uncharacterized protein</fullName>
    </submittedName>
</protein>
<name>A0A0N8P117_DROAN</name>
<dbReference type="Proteomes" id="UP000007801">
    <property type="component" value="Unassembled WGS sequence"/>
</dbReference>
<accession>A0A0N8P117</accession>
<dbReference type="AlphaFoldDB" id="A0A0N8P117"/>
<dbReference type="EMBL" id="CH902618">
    <property type="protein sequence ID" value="KPU78676.1"/>
    <property type="molecule type" value="Genomic_DNA"/>
</dbReference>
<keyword evidence="3" id="KW-1185">Reference proteome</keyword>